<evidence type="ECO:0000313" key="2">
    <source>
        <dbReference type="Proteomes" id="UP000054217"/>
    </source>
</evidence>
<reference evidence="2" key="2">
    <citation type="submission" date="2015-01" db="EMBL/GenBank/DDBJ databases">
        <title>Evolutionary Origins and Diversification of the Mycorrhizal Mutualists.</title>
        <authorList>
            <consortium name="DOE Joint Genome Institute"/>
            <consortium name="Mycorrhizal Genomics Consortium"/>
            <person name="Kohler A."/>
            <person name="Kuo A."/>
            <person name="Nagy L.G."/>
            <person name="Floudas D."/>
            <person name="Copeland A."/>
            <person name="Barry K.W."/>
            <person name="Cichocki N."/>
            <person name="Veneault-Fourrey C."/>
            <person name="LaButti K."/>
            <person name="Lindquist E.A."/>
            <person name="Lipzen A."/>
            <person name="Lundell T."/>
            <person name="Morin E."/>
            <person name="Murat C."/>
            <person name="Riley R."/>
            <person name="Ohm R."/>
            <person name="Sun H."/>
            <person name="Tunlid A."/>
            <person name="Henrissat B."/>
            <person name="Grigoriev I.V."/>
            <person name="Hibbett D.S."/>
            <person name="Martin F."/>
        </authorList>
    </citation>
    <scope>NUCLEOTIDE SEQUENCE [LARGE SCALE GENOMIC DNA]</scope>
    <source>
        <strain evidence="2">Marx 270</strain>
    </source>
</reference>
<dbReference type="HOGENOM" id="CLU_3088244_0_0_1"/>
<proteinExistence type="predicted"/>
<name>A0A0C3NWG4_PISTI</name>
<accession>A0A0C3NWG4</accession>
<evidence type="ECO:0000313" key="1">
    <source>
        <dbReference type="EMBL" id="KIN99715.1"/>
    </source>
</evidence>
<sequence length="52" mass="5924">MMHVKAGGQWVYCRMHRSPGPLFVRDTLLGSLVHSPYANILYLLTCVGKLRH</sequence>
<organism evidence="1 2">
    <name type="scientific">Pisolithus tinctorius Marx 270</name>
    <dbReference type="NCBI Taxonomy" id="870435"/>
    <lineage>
        <taxon>Eukaryota</taxon>
        <taxon>Fungi</taxon>
        <taxon>Dikarya</taxon>
        <taxon>Basidiomycota</taxon>
        <taxon>Agaricomycotina</taxon>
        <taxon>Agaricomycetes</taxon>
        <taxon>Agaricomycetidae</taxon>
        <taxon>Boletales</taxon>
        <taxon>Sclerodermatineae</taxon>
        <taxon>Pisolithaceae</taxon>
        <taxon>Pisolithus</taxon>
    </lineage>
</organism>
<keyword evidence="2" id="KW-1185">Reference proteome</keyword>
<dbReference type="InParanoid" id="A0A0C3NWG4"/>
<dbReference type="EMBL" id="KN832002">
    <property type="protein sequence ID" value="KIN99715.1"/>
    <property type="molecule type" value="Genomic_DNA"/>
</dbReference>
<gene>
    <name evidence="1" type="ORF">M404DRAFT_1004440</name>
</gene>
<reference evidence="1 2" key="1">
    <citation type="submission" date="2014-04" db="EMBL/GenBank/DDBJ databases">
        <authorList>
            <consortium name="DOE Joint Genome Institute"/>
            <person name="Kuo A."/>
            <person name="Kohler A."/>
            <person name="Costa M.D."/>
            <person name="Nagy L.G."/>
            <person name="Floudas D."/>
            <person name="Copeland A."/>
            <person name="Barry K.W."/>
            <person name="Cichocki N."/>
            <person name="Veneault-Fourrey C."/>
            <person name="LaButti K."/>
            <person name="Lindquist E.A."/>
            <person name="Lipzen A."/>
            <person name="Lundell T."/>
            <person name="Morin E."/>
            <person name="Murat C."/>
            <person name="Sun H."/>
            <person name="Tunlid A."/>
            <person name="Henrissat B."/>
            <person name="Grigoriev I.V."/>
            <person name="Hibbett D.S."/>
            <person name="Martin F."/>
            <person name="Nordberg H.P."/>
            <person name="Cantor M.N."/>
            <person name="Hua S.X."/>
        </authorList>
    </citation>
    <scope>NUCLEOTIDE SEQUENCE [LARGE SCALE GENOMIC DNA]</scope>
    <source>
        <strain evidence="1 2">Marx 270</strain>
    </source>
</reference>
<dbReference type="Proteomes" id="UP000054217">
    <property type="component" value="Unassembled WGS sequence"/>
</dbReference>
<dbReference type="AlphaFoldDB" id="A0A0C3NWG4"/>
<protein>
    <submittedName>
        <fullName evidence="1">Uncharacterized protein</fullName>
    </submittedName>
</protein>